<dbReference type="PROSITE" id="PS50111">
    <property type="entry name" value="CHEMOTAXIS_TRANSDUC_2"/>
    <property type="match status" value="1"/>
</dbReference>
<name>A0ABX3ZEG9_9BACL</name>
<dbReference type="InterPro" id="IPR004089">
    <property type="entry name" value="MCPsignal_dom"/>
</dbReference>
<dbReference type="PANTHER" id="PTHR32089:SF112">
    <property type="entry name" value="LYSOZYME-LIKE PROTEIN-RELATED"/>
    <property type="match status" value="1"/>
</dbReference>
<accession>A0ABX3ZEG9</accession>
<gene>
    <name evidence="4" type="ORF">CBM15_14980</name>
</gene>
<comment type="caution">
    <text evidence="4">The sequence shown here is derived from an EMBL/GenBank/DDBJ whole genome shotgun (WGS) entry which is preliminary data.</text>
</comment>
<evidence type="ECO:0000256" key="2">
    <source>
        <dbReference type="PROSITE-ProRule" id="PRU00284"/>
    </source>
</evidence>
<sequence>MHTKLQAVVDTMELYQATFPEDACIIVASNEEVVGYLPGKFIDLKINVGLKMGDFRGTVTERALTTKRFLREEKGPERFGFAYISSAQPIFDGADIIGVVSATISNKKMDSMRQLATELSSAVEEMTATNEELTAASMDVSNRLDGLVTSTEMMTDDIGEINQMVELVKGIASKSQILGLNASIEAARSGEHGRGFAVVAKEIQKMAQNSKESAEKIAAQLNKIRTSIEEVNGSTSQIAAFTEQFATSMHELNDAYGNVNSTAEKLLDISEIKS</sequence>
<dbReference type="EMBL" id="NHNT01000011">
    <property type="protein sequence ID" value="OUZ38083.1"/>
    <property type="molecule type" value="Genomic_DNA"/>
</dbReference>
<keyword evidence="5" id="KW-1185">Reference proteome</keyword>
<evidence type="ECO:0000259" key="3">
    <source>
        <dbReference type="PROSITE" id="PS50111"/>
    </source>
</evidence>
<proteinExistence type="predicted"/>
<dbReference type="Gene3D" id="1.10.287.950">
    <property type="entry name" value="Methyl-accepting chemotaxis protein"/>
    <property type="match status" value="1"/>
</dbReference>
<reference evidence="4 5" key="1">
    <citation type="journal article" date="2017" name="Int. J. Syst. Evol. Microbiol.">
        <title>Solibacillus kalamii sp. nov., isolated from a high-efficiency particulate arrestance filter system used in the International Space Station.</title>
        <authorList>
            <person name="Checinska Sielaff A."/>
            <person name="Kumar R.M."/>
            <person name="Pal D."/>
            <person name="Mayilraj S."/>
            <person name="Venkateswaran K."/>
        </authorList>
    </citation>
    <scope>NUCLEOTIDE SEQUENCE [LARGE SCALE GENOMIC DNA]</scope>
    <source>
        <strain evidence="4 5">ISSFR-015</strain>
    </source>
</reference>
<dbReference type="PANTHER" id="PTHR32089">
    <property type="entry name" value="METHYL-ACCEPTING CHEMOTAXIS PROTEIN MCPB"/>
    <property type="match status" value="1"/>
</dbReference>
<dbReference type="Proteomes" id="UP000196594">
    <property type="component" value="Unassembled WGS sequence"/>
</dbReference>
<dbReference type="RefSeq" id="WP_087618129.1">
    <property type="nucleotide sequence ID" value="NZ_JAFBEY010000008.1"/>
</dbReference>
<evidence type="ECO:0000313" key="4">
    <source>
        <dbReference type="EMBL" id="OUZ38083.1"/>
    </source>
</evidence>
<evidence type="ECO:0000256" key="1">
    <source>
        <dbReference type="ARBA" id="ARBA00023224"/>
    </source>
</evidence>
<dbReference type="SUPFAM" id="SSF58104">
    <property type="entry name" value="Methyl-accepting chemotaxis protein (MCP) signaling domain"/>
    <property type="match status" value="1"/>
</dbReference>
<feature type="domain" description="Methyl-accepting transducer" evidence="3">
    <location>
        <begin position="109"/>
        <end position="274"/>
    </location>
</feature>
<organism evidence="4 5">
    <name type="scientific">Solibacillus kalamii</name>
    <dbReference type="NCBI Taxonomy" id="1748298"/>
    <lineage>
        <taxon>Bacteria</taxon>
        <taxon>Bacillati</taxon>
        <taxon>Bacillota</taxon>
        <taxon>Bacilli</taxon>
        <taxon>Bacillales</taxon>
        <taxon>Caryophanaceae</taxon>
        <taxon>Solibacillus</taxon>
    </lineage>
</organism>
<protein>
    <submittedName>
        <fullName evidence="4">Chemotaxis protein</fullName>
    </submittedName>
</protein>
<dbReference type="SMART" id="SM00283">
    <property type="entry name" value="MA"/>
    <property type="match status" value="1"/>
</dbReference>
<evidence type="ECO:0000313" key="5">
    <source>
        <dbReference type="Proteomes" id="UP000196594"/>
    </source>
</evidence>
<dbReference type="Pfam" id="PF00015">
    <property type="entry name" value="MCPsignal"/>
    <property type="match status" value="1"/>
</dbReference>
<keyword evidence="1 2" id="KW-0807">Transducer</keyword>